<dbReference type="EMBL" id="JAEEGC010000188">
    <property type="protein sequence ID" value="MBV7276560.1"/>
    <property type="molecule type" value="Genomic_DNA"/>
</dbReference>
<comment type="caution">
    <text evidence="2">The sequence shown here is derived from an EMBL/GenBank/DDBJ whole genome shotgun (WGS) entry which is preliminary data.</text>
</comment>
<proteinExistence type="predicted"/>
<dbReference type="PANTHER" id="PTHR43415:SF3">
    <property type="entry name" value="GNAT-FAMILY ACETYLTRANSFERASE"/>
    <property type="match status" value="1"/>
</dbReference>
<sequence length="177" mass="20168">MKELIVNKEKITIRKAKESDAEVLIEYLNIIGGQSNDLTFGEGEFGRTVEAEREFIKNALEKNNALFIIAEVDGKVVGNLNFSGGPRKRIAHVGEFGVSVLKEYWGNRIGEELIRYLIDWSKNSKIIKKINLRVRTENKRGIGLYKKLGFLEEGVLKRDYLIDGEFYDSLLMGLLID</sequence>
<dbReference type="RefSeq" id="WP_218323642.1">
    <property type="nucleotide sequence ID" value="NZ_JAEEGC010000188.1"/>
</dbReference>
<dbReference type="AlphaFoldDB" id="A0A949WTP3"/>
<dbReference type="PANTHER" id="PTHR43415">
    <property type="entry name" value="SPERMIDINE N(1)-ACETYLTRANSFERASE"/>
    <property type="match status" value="1"/>
</dbReference>
<accession>A0A949WTP3</accession>
<evidence type="ECO:0000313" key="3">
    <source>
        <dbReference type="Proteomes" id="UP000694308"/>
    </source>
</evidence>
<dbReference type="CDD" id="cd04301">
    <property type="entry name" value="NAT_SF"/>
    <property type="match status" value="1"/>
</dbReference>
<dbReference type="GO" id="GO:0016747">
    <property type="term" value="F:acyltransferase activity, transferring groups other than amino-acyl groups"/>
    <property type="evidence" value="ECO:0007669"/>
    <property type="project" value="InterPro"/>
</dbReference>
<protein>
    <submittedName>
        <fullName evidence="2">GNAT family N-acetyltransferase</fullName>
    </submittedName>
</protein>
<keyword evidence="3" id="KW-1185">Reference proteome</keyword>
<dbReference type="PROSITE" id="PS51186">
    <property type="entry name" value="GNAT"/>
    <property type="match status" value="1"/>
</dbReference>
<feature type="domain" description="N-acetyltransferase" evidence="1">
    <location>
        <begin position="11"/>
        <end position="177"/>
    </location>
</feature>
<name>A0A949WTP3_9CLOT</name>
<gene>
    <name evidence="2" type="ORF">I6U48_27185</name>
</gene>
<reference evidence="2" key="1">
    <citation type="submission" date="2020-12" db="EMBL/GenBank/DDBJ databases">
        <title>Clostridium thailandense sp. nov., a novel acetogenic bacterium isolated from peat land soil in Thailand.</title>
        <authorList>
            <person name="Chaikitkaew S."/>
            <person name="Birkeland N.K."/>
        </authorList>
    </citation>
    <scope>NUCLEOTIDE SEQUENCE</scope>
    <source>
        <strain evidence="2">PL3</strain>
    </source>
</reference>
<evidence type="ECO:0000313" key="2">
    <source>
        <dbReference type="EMBL" id="MBV7276560.1"/>
    </source>
</evidence>
<dbReference type="Pfam" id="PF00583">
    <property type="entry name" value="Acetyltransf_1"/>
    <property type="match status" value="1"/>
</dbReference>
<organism evidence="2 3">
    <name type="scientific">Clostridium thailandense</name>
    <dbReference type="NCBI Taxonomy" id="2794346"/>
    <lineage>
        <taxon>Bacteria</taxon>
        <taxon>Bacillati</taxon>
        <taxon>Bacillota</taxon>
        <taxon>Clostridia</taxon>
        <taxon>Eubacteriales</taxon>
        <taxon>Clostridiaceae</taxon>
        <taxon>Clostridium</taxon>
    </lineage>
</organism>
<dbReference type="InterPro" id="IPR000182">
    <property type="entry name" value="GNAT_dom"/>
</dbReference>
<dbReference type="Proteomes" id="UP000694308">
    <property type="component" value="Unassembled WGS sequence"/>
</dbReference>
<evidence type="ECO:0000259" key="1">
    <source>
        <dbReference type="PROSITE" id="PS51186"/>
    </source>
</evidence>